<accession>A0A366CZT4</accession>
<comment type="caution">
    <text evidence="2">The sequence shown here is derived from an EMBL/GenBank/DDBJ whole genome shotgun (WGS) entry which is preliminary data.</text>
</comment>
<evidence type="ECO:0000256" key="1">
    <source>
        <dbReference type="SAM" id="SignalP"/>
    </source>
</evidence>
<dbReference type="InterPro" id="IPR036374">
    <property type="entry name" value="OxRdtase_Mopterin-bd_sf"/>
</dbReference>
<name>A0A366CZT4_9GAMM</name>
<dbReference type="SUPFAM" id="SSF56524">
    <property type="entry name" value="Oxidoreductase molybdopterin-binding domain"/>
    <property type="match status" value="1"/>
</dbReference>
<evidence type="ECO:0000313" key="3">
    <source>
        <dbReference type="Proteomes" id="UP000252086"/>
    </source>
</evidence>
<dbReference type="EMBL" id="QNRF01000004">
    <property type="protein sequence ID" value="RBO83322.1"/>
    <property type="molecule type" value="Genomic_DNA"/>
</dbReference>
<reference evidence="2 3" key="1">
    <citation type="submission" date="2018-06" db="EMBL/GenBank/DDBJ databases">
        <title>Genomic Encyclopedia of Type Strains, Phase III (KMG-III): the genomes of soil and plant-associated and newly described type strains.</title>
        <authorList>
            <person name="Whitman W."/>
        </authorList>
    </citation>
    <scope>NUCLEOTIDE SEQUENCE [LARGE SCALE GENOMIC DNA]</scope>
    <source>
        <strain evidence="2 3">CECT 7732</strain>
    </source>
</reference>
<feature type="signal peptide" evidence="1">
    <location>
        <begin position="1"/>
        <end position="18"/>
    </location>
</feature>
<dbReference type="AlphaFoldDB" id="A0A366CZT4"/>
<dbReference type="RefSeq" id="WP_113874275.1">
    <property type="nucleotide sequence ID" value="NZ_QNRF01000004.1"/>
</dbReference>
<keyword evidence="3" id="KW-1185">Reference proteome</keyword>
<feature type="chain" id="PRO_5016867209" description="Oxidoreductase molybdopterin-binding domain-containing protein" evidence="1">
    <location>
        <begin position="19"/>
        <end position="164"/>
    </location>
</feature>
<protein>
    <recommendedName>
        <fullName evidence="4">Oxidoreductase molybdopterin-binding domain-containing protein</fullName>
    </recommendedName>
</protein>
<dbReference type="OrthoDB" id="9798763at2"/>
<dbReference type="Proteomes" id="UP000252086">
    <property type="component" value="Unassembled WGS sequence"/>
</dbReference>
<gene>
    <name evidence="2" type="ORF">DFP76_104137</name>
</gene>
<organism evidence="2 3">
    <name type="scientific">Marinomonas aquiplantarum</name>
    <dbReference type="NCBI Taxonomy" id="491951"/>
    <lineage>
        <taxon>Bacteria</taxon>
        <taxon>Pseudomonadati</taxon>
        <taxon>Pseudomonadota</taxon>
        <taxon>Gammaproteobacteria</taxon>
        <taxon>Oceanospirillales</taxon>
        <taxon>Oceanospirillaceae</taxon>
        <taxon>Marinomonas</taxon>
    </lineage>
</organism>
<evidence type="ECO:0008006" key="4">
    <source>
        <dbReference type="Google" id="ProtNLM"/>
    </source>
</evidence>
<proteinExistence type="predicted"/>
<keyword evidence="1" id="KW-0732">Signal</keyword>
<sequence>MKALFALILCVFSSFVLSAELSPYRQTLPIPDQAQEYSLTINGKHYGYADLTKFPLYQSNFSTIWRASGNFIGPKLSDLLHDAGLADFQQLYLVASDDYAVIMNADAVELQTAMLAIALDGKAFEINDKGPYWLVWPDREEMLKLGMNEGDLWVWSLHQIVKVK</sequence>
<evidence type="ECO:0000313" key="2">
    <source>
        <dbReference type="EMBL" id="RBO83322.1"/>
    </source>
</evidence>